<dbReference type="InterPro" id="IPR006680">
    <property type="entry name" value="Amidohydro-rel"/>
</dbReference>
<accession>A0A1L6ZFB6</accession>
<proteinExistence type="inferred from homology"/>
<evidence type="ECO:0000256" key="2">
    <source>
        <dbReference type="ARBA" id="ARBA00011899"/>
    </source>
</evidence>
<dbReference type="Gene3D" id="2.30.40.10">
    <property type="entry name" value="Urease, subunit C, domain 1"/>
    <property type="match status" value="1"/>
</dbReference>
<dbReference type="Pfam" id="PF22644">
    <property type="entry name" value="BsNagA_N"/>
    <property type="match status" value="1"/>
</dbReference>
<dbReference type="PANTHER" id="PTHR11113:SF14">
    <property type="entry name" value="N-ACETYLGLUCOSAMINE-6-PHOSPHATE DEACETYLASE"/>
    <property type="match status" value="1"/>
</dbReference>
<dbReference type="CDD" id="cd00854">
    <property type="entry name" value="NagA"/>
    <property type="match status" value="1"/>
</dbReference>
<dbReference type="Gene3D" id="3.20.20.140">
    <property type="entry name" value="Metal-dependent hydrolases"/>
    <property type="match status" value="1"/>
</dbReference>
<evidence type="ECO:0000313" key="16">
    <source>
        <dbReference type="Proteomes" id="UP000185426"/>
    </source>
</evidence>
<dbReference type="RefSeq" id="WP_075621706.1">
    <property type="nucleotide sequence ID" value="NZ_CP015607.1"/>
</dbReference>
<feature type="binding site" evidence="12">
    <location>
        <position position="137"/>
    </location>
    <ligand>
        <name>Zn(2+)</name>
        <dbReference type="ChEBI" id="CHEBI:29105"/>
    </ligand>
</feature>
<sequence>MSGSLLLSNIHIVTKTKIIENGFVGLRDGKIDYISTSPPTGNYEKVYISRENFYLLPGMIDIHIHGGYGADMMDGTAEAMNTLADNLPSEGTTSFLATTITQNHHEIEQALKNVAQWKQSNEEQAGSQAQCIGIHLEGPFISKDKAGAQPVQWIKQPDIPLFKKWLDAAEELIRIVTFAPEEDTDFAFLSMLQEKNIIPSIGHTNAHHDMINLAAKHGARHVTHLYNALSSFQHREPNAVGAALTNENLYTELITDGIHSHPLSIKLAYLAKGSDRLIMITDSMRAKGLGNGTYEFGGQTVTVSGEKALLDDGTLAGSILRMKDGVKRIKQLTNCEWTEIAKMTSTNAAAQLGLDQQLGSIEVGKLADLVIWNESGELMMTICRGQIVFEKKEANHS</sequence>
<dbReference type="InterPro" id="IPR032466">
    <property type="entry name" value="Metal_Hydrolase"/>
</dbReference>
<evidence type="ECO:0000256" key="3">
    <source>
        <dbReference type="ARBA" id="ARBA00018029"/>
    </source>
</evidence>
<evidence type="ECO:0000256" key="9">
    <source>
        <dbReference type="PIRNR" id="PIRNR038994"/>
    </source>
</evidence>
<evidence type="ECO:0000256" key="4">
    <source>
        <dbReference type="ARBA" id="ARBA00022723"/>
    </source>
</evidence>
<organism evidence="15 16">
    <name type="scientific">Bacillus safensis</name>
    <dbReference type="NCBI Taxonomy" id="561879"/>
    <lineage>
        <taxon>Bacteria</taxon>
        <taxon>Bacillati</taxon>
        <taxon>Bacillota</taxon>
        <taxon>Bacilli</taxon>
        <taxon>Bacillales</taxon>
        <taxon>Bacillaceae</taxon>
        <taxon>Bacillus</taxon>
    </lineage>
</organism>
<protein>
    <recommendedName>
        <fullName evidence="3">N-acetylglucosamine-6-phosphate deacetylase</fullName>
        <ecNumber evidence="2">3.5.1.25</ecNumber>
    </recommendedName>
</protein>
<dbReference type="Proteomes" id="UP000185426">
    <property type="component" value="Chromosome"/>
</dbReference>
<comment type="cofactor">
    <cofactor evidence="12">
        <name>a divalent metal cation</name>
        <dbReference type="ChEBI" id="CHEBI:60240"/>
    </cofactor>
    <text evidence="12">Binds 1 divalent metal cation per subunit.</text>
</comment>
<comment type="similarity">
    <text evidence="1 9">Belongs to the metallo-dependent hydrolases superfamily. NagA family.</text>
</comment>
<comment type="pathway">
    <text evidence="8">Amino-sugar metabolism; N-acetylneuraminate degradation; D-fructose 6-phosphate from N-acetylneuraminate: step 4/5.</text>
</comment>
<dbReference type="GO" id="GO:0006046">
    <property type="term" value="P:N-acetylglucosamine catabolic process"/>
    <property type="evidence" value="ECO:0007669"/>
    <property type="project" value="TreeGrafter"/>
</dbReference>
<evidence type="ECO:0000256" key="5">
    <source>
        <dbReference type="ARBA" id="ARBA00022801"/>
    </source>
</evidence>
<keyword evidence="5 9" id="KW-0378">Hydrolase</keyword>
<dbReference type="SUPFAM" id="SSF51556">
    <property type="entry name" value="Metallo-dependent hydrolases"/>
    <property type="match status" value="1"/>
</dbReference>
<feature type="domain" description="BsNagA composite" evidence="14">
    <location>
        <begin position="4"/>
        <end position="45"/>
    </location>
</feature>
<dbReference type="GO" id="GO:0008448">
    <property type="term" value="F:N-acetylglucosamine-6-phosphate deacetylase activity"/>
    <property type="evidence" value="ECO:0007669"/>
    <property type="project" value="UniProtKB-EC"/>
</dbReference>
<keyword evidence="6 9" id="KW-0119">Carbohydrate metabolism</keyword>
<evidence type="ECO:0000256" key="1">
    <source>
        <dbReference type="ARBA" id="ARBA00010716"/>
    </source>
</evidence>
<evidence type="ECO:0000256" key="8">
    <source>
        <dbReference type="ARBA" id="ARBA00060590"/>
    </source>
</evidence>
<comment type="catalytic activity">
    <reaction evidence="7">
        <text>N-acetyl-D-glucosamine 6-phosphate + H2O = D-glucosamine 6-phosphate + acetate</text>
        <dbReference type="Rhea" id="RHEA:22936"/>
        <dbReference type="ChEBI" id="CHEBI:15377"/>
        <dbReference type="ChEBI" id="CHEBI:30089"/>
        <dbReference type="ChEBI" id="CHEBI:57513"/>
        <dbReference type="ChEBI" id="CHEBI:58725"/>
        <dbReference type="EC" id="3.5.1.25"/>
    </reaction>
</comment>
<feature type="binding site" evidence="11">
    <location>
        <position position="235"/>
    </location>
    <ligand>
        <name>substrate</name>
    </ligand>
</feature>
<dbReference type="PANTHER" id="PTHR11113">
    <property type="entry name" value="N-ACETYLGLUCOSAMINE-6-PHOSPHATE DEACETYLASE"/>
    <property type="match status" value="1"/>
</dbReference>
<dbReference type="AlphaFoldDB" id="A0A1L6ZFB6"/>
<feature type="binding site" evidence="11">
    <location>
        <begin position="315"/>
        <end position="317"/>
    </location>
    <ligand>
        <name>substrate</name>
    </ligand>
</feature>
<evidence type="ECO:0000256" key="10">
    <source>
        <dbReference type="PIRSR" id="PIRSR038994-1"/>
    </source>
</evidence>
<dbReference type="InterPro" id="IPR011059">
    <property type="entry name" value="Metal-dep_hydrolase_composite"/>
</dbReference>
<dbReference type="Pfam" id="PF01979">
    <property type="entry name" value="Amidohydro_1"/>
    <property type="match status" value="1"/>
</dbReference>
<dbReference type="EMBL" id="CP015607">
    <property type="protein sequence ID" value="APT45182.1"/>
    <property type="molecule type" value="Genomic_DNA"/>
</dbReference>
<evidence type="ECO:0000256" key="12">
    <source>
        <dbReference type="PIRSR" id="PIRSR038994-3"/>
    </source>
</evidence>
<evidence type="ECO:0000259" key="13">
    <source>
        <dbReference type="Pfam" id="PF01979"/>
    </source>
</evidence>
<dbReference type="InterPro" id="IPR003764">
    <property type="entry name" value="GlcNAc_6-P_deAcase"/>
</dbReference>
<dbReference type="PIRSF" id="PIRSF038994">
    <property type="entry name" value="NagA"/>
    <property type="match status" value="1"/>
</dbReference>
<feature type="domain" description="Amidohydrolase-related" evidence="13">
    <location>
        <begin position="54"/>
        <end position="388"/>
    </location>
</feature>
<dbReference type="FunFam" id="3.20.20.140:FF:000004">
    <property type="entry name" value="N-acetylglucosamine-6-phosphate deacetylase"/>
    <property type="match status" value="1"/>
</dbReference>
<name>A0A1L6ZFB6_BACIA</name>
<feature type="binding site" evidence="11">
    <location>
        <position position="259"/>
    </location>
    <ligand>
        <name>substrate</name>
    </ligand>
</feature>
<feature type="binding site" evidence="12">
    <location>
        <position position="203"/>
    </location>
    <ligand>
        <name>Zn(2+)</name>
        <dbReference type="ChEBI" id="CHEBI:29105"/>
    </ligand>
</feature>
<feature type="binding site" evidence="12">
    <location>
        <position position="224"/>
    </location>
    <ligand>
        <name>Zn(2+)</name>
        <dbReference type="ChEBI" id="CHEBI:29105"/>
    </ligand>
</feature>
<gene>
    <name evidence="15" type="ORF">BSA145_04100</name>
</gene>
<keyword evidence="4 12" id="KW-0479">Metal-binding</keyword>
<feature type="binding site" evidence="11">
    <location>
        <position position="148"/>
    </location>
    <ligand>
        <name>substrate</name>
    </ligand>
</feature>
<evidence type="ECO:0000256" key="7">
    <source>
        <dbReference type="ARBA" id="ARBA00047647"/>
    </source>
</evidence>
<dbReference type="NCBIfam" id="TIGR00221">
    <property type="entry name" value="nagA"/>
    <property type="match status" value="1"/>
</dbReference>
<dbReference type="SUPFAM" id="SSF51338">
    <property type="entry name" value="Composite domain of metallo-dependent hydrolases"/>
    <property type="match status" value="1"/>
</dbReference>
<dbReference type="GO" id="GO:0046872">
    <property type="term" value="F:metal ion binding"/>
    <property type="evidence" value="ECO:0007669"/>
    <property type="project" value="UniProtKB-KW"/>
</dbReference>
<evidence type="ECO:0000256" key="11">
    <source>
        <dbReference type="PIRSR" id="PIRSR038994-2"/>
    </source>
</evidence>
<reference evidence="15 16" key="1">
    <citation type="submission" date="2016-05" db="EMBL/GenBank/DDBJ databases">
        <title>Complete Genome and Methylome Analysis of Psychrotrophic Bacterial Isolates from Antarctic Lake Untersee.</title>
        <authorList>
            <person name="Fomenkov A."/>
            <person name="Akimov V.N."/>
            <person name="Vasilyeva L.V."/>
            <person name="Andersen D."/>
            <person name="Vincze T."/>
            <person name="Roberts R.J."/>
        </authorList>
    </citation>
    <scope>NUCLEOTIDE SEQUENCE [LARGE SCALE GENOMIC DNA]</scope>
    <source>
        <strain evidence="15 16">U14-5</strain>
    </source>
</reference>
<evidence type="ECO:0000259" key="14">
    <source>
        <dbReference type="Pfam" id="PF22644"/>
    </source>
</evidence>
<dbReference type="EC" id="3.5.1.25" evidence="2"/>
<feature type="active site" description="Proton donor/acceptor" evidence="10">
    <location>
        <position position="282"/>
    </location>
</feature>
<feature type="binding site" evidence="11">
    <location>
        <begin position="227"/>
        <end position="228"/>
    </location>
    <ligand>
        <name>substrate</name>
    </ligand>
</feature>
<evidence type="ECO:0000256" key="6">
    <source>
        <dbReference type="ARBA" id="ARBA00023277"/>
    </source>
</evidence>
<evidence type="ECO:0000313" key="15">
    <source>
        <dbReference type="EMBL" id="APT45182.1"/>
    </source>
</evidence>
<dbReference type="InterPro" id="IPR059134">
    <property type="entry name" value="BsNagA_N"/>
</dbReference>